<reference evidence="1" key="1">
    <citation type="submission" date="2023-04" db="EMBL/GenBank/DDBJ databases">
        <title>Draft Genome sequencing of Naganishia species isolated from polar environments using Oxford Nanopore Technology.</title>
        <authorList>
            <person name="Leo P."/>
            <person name="Venkateswaran K."/>
        </authorList>
    </citation>
    <scope>NUCLEOTIDE SEQUENCE</scope>
    <source>
        <strain evidence="1">MNA-CCFEE 5261</strain>
    </source>
</reference>
<proteinExistence type="predicted"/>
<dbReference type="EMBL" id="JASBWR010000065">
    <property type="protein sequence ID" value="KAJ9100188.1"/>
    <property type="molecule type" value="Genomic_DNA"/>
</dbReference>
<evidence type="ECO:0000313" key="1">
    <source>
        <dbReference type="EMBL" id="KAJ9100188.1"/>
    </source>
</evidence>
<gene>
    <name evidence="1" type="ORF">QFC19_005721</name>
</gene>
<protein>
    <submittedName>
        <fullName evidence="1">Uncharacterized protein</fullName>
    </submittedName>
</protein>
<sequence length="334" mass="38025">MKNFEFDPNAYSKDEYLIGGIATYVYNASQLTPYINLINEKFNKHSGITDSKQLEEVPVKIVYLVHQRGGDYTYTESAAYTVLKQYYKKASSLDVPLVCVTFDNRNHGARLVQEVKNRGWKSNDTHGADLVSIVEGNVIDLKLVMDYLPAYLNLEAKLAPELKKAHQTVIKYRNGVCGYSLGGHTVIRYALKYPESIEFINPNIGCADMTSLLITRLLQVDKESPAFDKKWFYSSYDELKLTEHQSSVQYPEYLHRIVAAEDVSIFENYPFSLVKMFAAFGADDLLVPARLSKLWTDMYKNSNPATEVFVQPGVGHDVTPEMVDKFTSWLARNY</sequence>
<dbReference type="Proteomes" id="UP001241377">
    <property type="component" value="Unassembled WGS sequence"/>
</dbReference>
<evidence type="ECO:0000313" key="2">
    <source>
        <dbReference type="Proteomes" id="UP001241377"/>
    </source>
</evidence>
<organism evidence="1 2">
    <name type="scientific">Naganishia cerealis</name>
    <dbReference type="NCBI Taxonomy" id="610337"/>
    <lineage>
        <taxon>Eukaryota</taxon>
        <taxon>Fungi</taxon>
        <taxon>Dikarya</taxon>
        <taxon>Basidiomycota</taxon>
        <taxon>Agaricomycotina</taxon>
        <taxon>Tremellomycetes</taxon>
        <taxon>Filobasidiales</taxon>
        <taxon>Filobasidiaceae</taxon>
        <taxon>Naganishia</taxon>
    </lineage>
</organism>
<accession>A0ACC2VM84</accession>
<keyword evidence="2" id="KW-1185">Reference proteome</keyword>
<comment type="caution">
    <text evidence="1">The sequence shown here is derived from an EMBL/GenBank/DDBJ whole genome shotgun (WGS) entry which is preliminary data.</text>
</comment>
<name>A0ACC2VM84_9TREE</name>